<organism evidence="1 2">
    <name type="scientific">Eretmocerus hayati</name>
    <dbReference type="NCBI Taxonomy" id="131215"/>
    <lineage>
        <taxon>Eukaryota</taxon>
        <taxon>Metazoa</taxon>
        <taxon>Ecdysozoa</taxon>
        <taxon>Arthropoda</taxon>
        <taxon>Hexapoda</taxon>
        <taxon>Insecta</taxon>
        <taxon>Pterygota</taxon>
        <taxon>Neoptera</taxon>
        <taxon>Endopterygota</taxon>
        <taxon>Hymenoptera</taxon>
        <taxon>Apocrita</taxon>
        <taxon>Proctotrupomorpha</taxon>
        <taxon>Chalcidoidea</taxon>
        <taxon>Aphelinidae</taxon>
        <taxon>Aphelininae</taxon>
        <taxon>Eretmocerus</taxon>
    </lineage>
</organism>
<sequence length="632" mass="72067">MRLSRLIFQTIVCLSFRLINKKQILATADESIESFNVTEYMYNFLDHVVEPLNGLKDSLDVEDSIGRITKLEKAFVDNFKNLEMALNSQGNSQQQNPDVRDLRSKYLEVSDKLIATLRHKARFNAGYIHDSRYFFGIATNTVKYLNEKSPLLKIHHIIRGDLSSYKPFVIAFIEEYQKSEQVCATGMSPLQAVEIFFRHLKLASAETFAIMSISYEILESLSSKKSGYDLAQQKKFFAYDIVEEYSETFNRYKGYLANVSRAVYACDLENHSGEKYGQIEAFSKVFVEECAGPYRTAAYNTPHRSCQDTSTLSLCCGLRTNEVCSLSRPCKKRLDCKSSTDTTLCLSESPTGQRYESYFSPRHNDSRNCEKRYELKQRYHPETEMEVENRTQCNPMQCTCVEEDYWINLSPSFSRTDDGMVITGAKLVLENNTLSVDIQEGELLLDGTIRDNSTRWWTRPNSWGWTKEKISWTDLRTVELSKTTLKPDAVVTGLGFNIIRNGSENFIRLEVYSSPNSFEPSGLSKVQKLHPVDTHPTKELILVDPEVPTRKIGLESEVTRVRDRKVKFTTTNGKDGGRSTVPFINVQEVTPNLLTPLSGAGLYFFKEHENSGGFIALELFTYNFLPLISGDP</sequence>
<proteinExistence type="predicted"/>
<evidence type="ECO:0000313" key="1">
    <source>
        <dbReference type="EMBL" id="KAJ8667292.1"/>
    </source>
</evidence>
<accession>A0ACC2N822</accession>
<reference evidence="1" key="1">
    <citation type="submission" date="2023-04" db="EMBL/GenBank/DDBJ databases">
        <title>A chromosome-level genome assembly of the parasitoid wasp Eretmocerus hayati.</title>
        <authorList>
            <person name="Zhong Y."/>
            <person name="Liu S."/>
            <person name="Liu Y."/>
        </authorList>
    </citation>
    <scope>NUCLEOTIDE SEQUENCE</scope>
    <source>
        <strain evidence="1">ZJU_SS_LIU_2023</strain>
    </source>
</reference>
<keyword evidence="2" id="KW-1185">Reference proteome</keyword>
<dbReference type="Proteomes" id="UP001239111">
    <property type="component" value="Chromosome 4"/>
</dbReference>
<protein>
    <submittedName>
        <fullName evidence="1">Uncharacterized protein</fullName>
    </submittedName>
</protein>
<evidence type="ECO:0000313" key="2">
    <source>
        <dbReference type="Proteomes" id="UP001239111"/>
    </source>
</evidence>
<name>A0ACC2N822_9HYME</name>
<dbReference type="EMBL" id="CM056744">
    <property type="protein sequence ID" value="KAJ8667292.1"/>
    <property type="molecule type" value="Genomic_DNA"/>
</dbReference>
<gene>
    <name evidence="1" type="ORF">QAD02_008954</name>
</gene>
<comment type="caution">
    <text evidence="1">The sequence shown here is derived from an EMBL/GenBank/DDBJ whole genome shotgun (WGS) entry which is preliminary data.</text>
</comment>